<dbReference type="InterPro" id="IPR051220">
    <property type="entry name" value="TFA_Chaperone"/>
</dbReference>
<evidence type="ECO:0000256" key="1">
    <source>
        <dbReference type="SAM" id="MobiDB-lite"/>
    </source>
</evidence>
<evidence type="ECO:0000313" key="5">
    <source>
        <dbReference type="Proteomes" id="UP001605989"/>
    </source>
</evidence>
<feature type="domain" description="Phage terminase large subunit GpA ATPase" evidence="2">
    <location>
        <begin position="44"/>
        <end position="300"/>
    </location>
</feature>
<name>A0ABW7DPI0_9FIRM</name>
<dbReference type="InterPro" id="IPR046453">
    <property type="entry name" value="GpA_ATPase"/>
</dbReference>
<evidence type="ECO:0000259" key="2">
    <source>
        <dbReference type="Pfam" id="PF05876"/>
    </source>
</evidence>
<organism evidence="4 5">
    <name type="scientific">Megasphaera hexanoica</name>
    <dbReference type="NCBI Taxonomy" id="1675036"/>
    <lineage>
        <taxon>Bacteria</taxon>
        <taxon>Bacillati</taxon>
        <taxon>Bacillota</taxon>
        <taxon>Negativicutes</taxon>
        <taxon>Veillonellales</taxon>
        <taxon>Veillonellaceae</taxon>
        <taxon>Megasphaera</taxon>
    </lineage>
</organism>
<feature type="region of interest" description="Disordered" evidence="1">
    <location>
        <begin position="623"/>
        <end position="645"/>
    </location>
</feature>
<dbReference type="InterPro" id="IPR046454">
    <property type="entry name" value="GpA_endonuclease"/>
</dbReference>
<dbReference type="EMBL" id="JBIEKR010000006">
    <property type="protein sequence ID" value="MFG6273283.1"/>
    <property type="molecule type" value="Genomic_DNA"/>
</dbReference>
<dbReference type="Pfam" id="PF05876">
    <property type="entry name" value="GpA_ATPase"/>
    <property type="match status" value="1"/>
</dbReference>
<keyword evidence="5" id="KW-1185">Reference proteome</keyword>
<dbReference type="HAMAP" id="MF_04144">
    <property type="entry name" value="TERL_LAMBDA"/>
    <property type="match status" value="1"/>
</dbReference>
<dbReference type="PANTHER" id="PTHR34413:SF2">
    <property type="entry name" value="PROPHAGE TAIL FIBER ASSEMBLY PROTEIN HOMOLOG TFAE-RELATED"/>
    <property type="match status" value="1"/>
</dbReference>
<dbReference type="Pfam" id="PF20454">
    <property type="entry name" value="GpA_nuclease"/>
    <property type="match status" value="1"/>
</dbReference>
<feature type="domain" description="Terminase large subunit GpA endonuclease" evidence="3">
    <location>
        <begin position="318"/>
        <end position="600"/>
    </location>
</feature>
<sequence>MTTHRLKSASALWNYISVHGLKPLPKTSVSEWADTYRYLSQGVSAEPGKWRTDRAEYQREIMNAFTQPGIHRVVVKSAAQIGKSDIMNNVIGRFAHLDPATIMMIQPTIDMAQDYSKSRIAPMIRDTPVLSQIFYNVKSKSDAQAAKTRDGNNTILSKIFPGGRLIMCGANSPAGLASRPIRILLADEVDRFPDSAGSEGDPVDLASKRMTTYWNHVMGLFSTPTNEGASRIDLEYNAGTQEEWQHACPNCGEYHLIRYIDIVTESEEYKSEDGKKHVVVKSVKWRCPDCGFEFTERQMKDANQKYIAKNPTAVQNGIRSFFVNAFTSPWLSWKDIMREWLEAKGDPAREKVVVNTRFGESYREPGAFEDHEIFLRRREAYGAELPDGVLMLTAAVDTQDNRLEYEVCGWGENEESWGIKKGVILGKPDQEATWNELDSILDHTYTFADGTGLKILRAFIDSGGHYTGSVYRYCEKNFTRQRFAIKGYANSPGIPLNYKIGKASNSPIPLVILGVDDGKQQIMNRLAITQPGAQYMHFPLNEEEKELGNRGYDELYFKGIISEHKKRIKRNGVIREIWETTAGVRNEPLDLRVYNLGCMYSCNPNWKQLKEILLAAKTGRPVKPVATTQKRPSRMRKVSRATNIW</sequence>
<evidence type="ECO:0000313" key="4">
    <source>
        <dbReference type="EMBL" id="MFG6273283.1"/>
    </source>
</evidence>
<dbReference type="Proteomes" id="UP001605989">
    <property type="component" value="Unassembled WGS sequence"/>
</dbReference>
<dbReference type="PANTHER" id="PTHR34413">
    <property type="entry name" value="PROPHAGE TAIL FIBER ASSEMBLY PROTEIN HOMOLOG TFAE-RELATED-RELATED"/>
    <property type="match status" value="1"/>
</dbReference>
<gene>
    <name evidence="4" type="ORF">ACGTZG_08790</name>
</gene>
<dbReference type="InterPro" id="IPR008866">
    <property type="entry name" value="Phage_lambda_GpA-like"/>
</dbReference>
<comment type="caution">
    <text evidence="4">The sequence shown here is derived from an EMBL/GenBank/DDBJ whole genome shotgun (WGS) entry which is preliminary data.</text>
</comment>
<dbReference type="Gene3D" id="3.40.50.300">
    <property type="entry name" value="P-loop containing nucleotide triphosphate hydrolases"/>
    <property type="match status" value="1"/>
</dbReference>
<reference evidence="4 5" key="1">
    <citation type="submission" date="2024-10" db="EMBL/GenBank/DDBJ databases">
        <authorList>
            <person name="Sang B.-I."/>
            <person name="Prabhaharan D."/>
        </authorList>
    </citation>
    <scope>NUCLEOTIDE SEQUENCE [LARGE SCALE GENOMIC DNA]</scope>
    <source>
        <strain evidence="4 5">MH</strain>
    </source>
</reference>
<proteinExistence type="inferred from homology"/>
<evidence type="ECO:0000259" key="3">
    <source>
        <dbReference type="Pfam" id="PF20454"/>
    </source>
</evidence>
<accession>A0ABW7DPI0</accession>
<dbReference type="InterPro" id="IPR027417">
    <property type="entry name" value="P-loop_NTPase"/>
</dbReference>
<dbReference type="RefSeq" id="WP_070807758.1">
    <property type="nucleotide sequence ID" value="NZ_CP011940.1"/>
</dbReference>
<protein>
    <submittedName>
        <fullName evidence="4">Phage terminase large subunit family protein</fullName>
    </submittedName>
</protein>